<reference evidence="1" key="1">
    <citation type="submission" date="2022-08" db="EMBL/GenBank/DDBJ databases">
        <title>Genome Sequence of Fusarium decemcellulare.</title>
        <authorList>
            <person name="Buettner E."/>
        </authorList>
    </citation>
    <scope>NUCLEOTIDE SEQUENCE</scope>
    <source>
        <strain evidence="1">Babe19</strain>
    </source>
</reference>
<sequence length="299" mass="32856">MFIQTKKSAYERRIDHMVAITKLTMDIGNSLESLYRPGGAIYEAAATTLGPTPGSYRLGEAALQRLKNHQHDILVRELCSKPRLSSLQVWTLALLGQSPGGLRDAFPEATPEDVYDAACISKLSTLADESSCPGTPTAEEMCATPFDGSTQSSSSLSEKIEWLLGLKVSGCASPNTTTTCSATEKGHGKVTSTVETPKSSPHLPGSWPDVTDEVQENKSKLDDKQQLLTHSDRLRRSSNDPRPEPESIMTLIFFLLVAFLMLPLILFLLPCIFFLLVAFSMLFLIFSLFLLTFFLSLVF</sequence>
<gene>
    <name evidence="1" type="ORF">NM208_g15404</name>
</gene>
<accession>A0ACC1RGK3</accession>
<protein>
    <submittedName>
        <fullName evidence="1">Uncharacterized protein</fullName>
    </submittedName>
</protein>
<organism evidence="1 2">
    <name type="scientific">Fusarium decemcellulare</name>
    <dbReference type="NCBI Taxonomy" id="57161"/>
    <lineage>
        <taxon>Eukaryota</taxon>
        <taxon>Fungi</taxon>
        <taxon>Dikarya</taxon>
        <taxon>Ascomycota</taxon>
        <taxon>Pezizomycotina</taxon>
        <taxon>Sordariomycetes</taxon>
        <taxon>Hypocreomycetidae</taxon>
        <taxon>Hypocreales</taxon>
        <taxon>Nectriaceae</taxon>
        <taxon>Fusarium</taxon>
        <taxon>Fusarium decemcellulare species complex</taxon>
    </lineage>
</organism>
<comment type="caution">
    <text evidence="1">The sequence shown here is derived from an EMBL/GenBank/DDBJ whole genome shotgun (WGS) entry which is preliminary data.</text>
</comment>
<proteinExistence type="predicted"/>
<evidence type="ECO:0000313" key="2">
    <source>
        <dbReference type="Proteomes" id="UP001148629"/>
    </source>
</evidence>
<dbReference type="EMBL" id="JANRMS010004112">
    <property type="protein sequence ID" value="KAJ3511675.1"/>
    <property type="molecule type" value="Genomic_DNA"/>
</dbReference>
<name>A0ACC1RGK3_9HYPO</name>
<keyword evidence="2" id="KW-1185">Reference proteome</keyword>
<evidence type="ECO:0000313" key="1">
    <source>
        <dbReference type="EMBL" id="KAJ3511675.1"/>
    </source>
</evidence>
<dbReference type="Proteomes" id="UP001148629">
    <property type="component" value="Unassembled WGS sequence"/>
</dbReference>